<accession>A0A3B7MKE4</accession>
<gene>
    <name evidence="2" type="ORF">D3H65_06115</name>
</gene>
<reference evidence="2 3" key="1">
    <citation type="submission" date="2018-09" db="EMBL/GenBank/DDBJ databases">
        <title>Genome sequencing of strain 6GH32-13.</title>
        <authorList>
            <person name="Weon H.-Y."/>
            <person name="Heo J."/>
            <person name="Kwon S.-W."/>
        </authorList>
    </citation>
    <scope>NUCLEOTIDE SEQUENCE [LARGE SCALE GENOMIC DNA]</scope>
    <source>
        <strain evidence="2 3">5GH32-13</strain>
    </source>
</reference>
<evidence type="ECO:0000313" key="3">
    <source>
        <dbReference type="Proteomes" id="UP000263900"/>
    </source>
</evidence>
<keyword evidence="3" id="KW-1185">Reference proteome</keyword>
<name>A0A3B7MKE4_9BACT</name>
<keyword evidence="1" id="KW-1133">Transmembrane helix</keyword>
<dbReference type="EMBL" id="CP032157">
    <property type="protein sequence ID" value="AXY73580.1"/>
    <property type="molecule type" value="Genomic_DNA"/>
</dbReference>
<dbReference type="KEGG" id="pseg:D3H65_06115"/>
<feature type="transmembrane region" description="Helical" evidence="1">
    <location>
        <begin position="21"/>
        <end position="38"/>
    </location>
</feature>
<dbReference type="Proteomes" id="UP000263900">
    <property type="component" value="Chromosome"/>
</dbReference>
<keyword evidence="1" id="KW-0472">Membrane</keyword>
<evidence type="ECO:0000313" key="2">
    <source>
        <dbReference type="EMBL" id="AXY73580.1"/>
    </source>
</evidence>
<keyword evidence="1" id="KW-0812">Transmembrane</keyword>
<organism evidence="2 3">
    <name type="scientific">Paraflavitalea soli</name>
    <dbReference type="NCBI Taxonomy" id="2315862"/>
    <lineage>
        <taxon>Bacteria</taxon>
        <taxon>Pseudomonadati</taxon>
        <taxon>Bacteroidota</taxon>
        <taxon>Chitinophagia</taxon>
        <taxon>Chitinophagales</taxon>
        <taxon>Chitinophagaceae</taxon>
        <taxon>Paraflavitalea</taxon>
    </lineage>
</organism>
<dbReference type="AlphaFoldDB" id="A0A3B7MKE4"/>
<sequence length="158" mass="17133">MIKQSTNQEMKQIIRFIVKHRVYFIWLSLVAVLATLKGCFLKNALLDTAPAPASKPSPLVEAAPDSAILLLSLTKEEAILCRGIHKGSQVILCRTDSTTGATPADCYGPIRVAAAHSNSTETPGDLLFLQVPITEVWKINACLAATKRSILLLPPKSR</sequence>
<evidence type="ECO:0000256" key="1">
    <source>
        <dbReference type="SAM" id="Phobius"/>
    </source>
</evidence>
<protein>
    <submittedName>
        <fullName evidence="2">Uncharacterized protein</fullName>
    </submittedName>
</protein>
<proteinExistence type="predicted"/>